<organism evidence="1 2">
    <name type="scientific">Candidatus Uhrbacteria bacterium CG22_combo_CG10-13_8_21_14_all_47_17</name>
    <dbReference type="NCBI Taxonomy" id="1975041"/>
    <lineage>
        <taxon>Bacteria</taxon>
        <taxon>Candidatus Uhriibacteriota</taxon>
    </lineage>
</organism>
<protein>
    <recommendedName>
        <fullName evidence="3">Methyltransferase type 11 domain-containing protein</fullName>
    </recommendedName>
</protein>
<dbReference type="PANTHER" id="PTHR43591">
    <property type="entry name" value="METHYLTRANSFERASE"/>
    <property type="match status" value="1"/>
</dbReference>
<evidence type="ECO:0000313" key="2">
    <source>
        <dbReference type="Proteomes" id="UP000231581"/>
    </source>
</evidence>
<dbReference type="SUPFAM" id="SSF53335">
    <property type="entry name" value="S-adenosyl-L-methionine-dependent methyltransferases"/>
    <property type="match status" value="1"/>
</dbReference>
<dbReference type="Pfam" id="PF13489">
    <property type="entry name" value="Methyltransf_23"/>
    <property type="match status" value="1"/>
</dbReference>
<sequence>MKSRLEIKEALASAFDALGSVAKRERVETYRLVRTAEFIQRMGGSFEGKRVLELGSSLGVNLIGTKQLGAQRAVGLDYFVFPESGSNDFYVAPEAFQTLQQAWDTSGVEVIRHNLEDPLPFPDGSFDLVVCNAVIEHVHGIQQLLFHEAFRVLAPGGHFVFTTPNLASLLKRIRFALGRSPNWDIGDYIAQGKNFTGHVREFTVPECTYMLTEAGFKDVHVEAKPGYFKWRWIKMPKKWHVFLFQLLARPFRTLGDLVYASGRKP</sequence>
<comment type="caution">
    <text evidence="1">The sequence shown here is derived from an EMBL/GenBank/DDBJ whole genome shotgun (WGS) entry which is preliminary data.</text>
</comment>
<evidence type="ECO:0008006" key="3">
    <source>
        <dbReference type="Google" id="ProtNLM"/>
    </source>
</evidence>
<reference evidence="1 2" key="1">
    <citation type="submission" date="2017-09" db="EMBL/GenBank/DDBJ databases">
        <title>Depth-based differentiation of microbial function through sediment-hosted aquifers and enrichment of novel symbionts in the deep terrestrial subsurface.</title>
        <authorList>
            <person name="Probst A.J."/>
            <person name="Ladd B."/>
            <person name="Jarett J.K."/>
            <person name="Geller-Mcgrath D.E."/>
            <person name="Sieber C.M."/>
            <person name="Emerson J.B."/>
            <person name="Anantharaman K."/>
            <person name="Thomas B.C."/>
            <person name="Malmstrom R."/>
            <person name="Stieglmeier M."/>
            <person name="Klingl A."/>
            <person name="Woyke T."/>
            <person name="Ryan C.M."/>
            <person name="Banfield J.F."/>
        </authorList>
    </citation>
    <scope>NUCLEOTIDE SEQUENCE [LARGE SCALE GENOMIC DNA]</scope>
    <source>
        <strain evidence="1">CG22_combo_CG10-13_8_21_14_all_47_17</strain>
    </source>
</reference>
<dbReference type="InterPro" id="IPR029063">
    <property type="entry name" value="SAM-dependent_MTases_sf"/>
</dbReference>
<dbReference type="Gene3D" id="3.40.50.150">
    <property type="entry name" value="Vaccinia Virus protein VP39"/>
    <property type="match status" value="1"/>
</dbReference>
<proteinExistence type="predicted"/>
<accession>A0A2H0BSI2</accession>
<name>A0A2H0BSI2_9BACT</name>
<gene>
    <name evidence="1" type="ORF">COX00_02335</name>
</gene>
<evidence type="ECO:0000313" key="1">
    <source>
        <dbReference type="EMBL" id="PIP60601.1"/>
    </source>
</evidence>
<dbReference type="AlphaFoldDB" id="A0A2H0BSI2"/>
<dbReference type="EMBL" id="PCSZ01000049">
    <property type="protein sequence ID" value="PIP60601.1"/>
    <property type="molecule type" value="Genomic_DNA"/>
</dbReference>
<dbReference type="Proteomes" id="UP000231581">
    <property type="component" value="Unassembled WGS sequence"/>
</dbReference>
<dbReference type="CDD" id="cd02440">
    <property type="entry name" value="AdoMet_MTases"/>
    <property type="match status" value="1"/>
</dbReference>